<organism evidence="1 2">
    <name type="scientific">Lasius platythorax</name>
    <dbReference type="NCBI Taxonomy" id="488582"/>
    <lineage>
        <taxon>Eukaryota</taxon>
        <taxon>Metazoa</taxon>
        <taxon>Ecdysozoa</taxon>
        <taxon>Arthropoda</taxon>
        <taxon>Hexapoda</taxon>
        <taxon>Insecta</taxon>
        <taxon>Pterygota</taxon>
        <taxon>Neoptera</taxon>
        <taxon>Endopterygota</taxon>
        <taxon>Hymenoptera</taxon>
        <taxon>Apocrita</taxon>
        <taxon>Aculeata</taxon>
        <taxon>Formicoidea</taxon>
        <taxon>Formicidae</taxon>
        <taxon>Formicinae</taxon>
        <taxon>Lasius</taxon>
        <taxon>Lasius</taxon>
    </lineage>
</organism>
<dbReference type="EMBL" id="CAXIPU020000468">
    <property type="protein sequence ID" value="CAL1672236.1"/>
    <property type="molecule type" value="Genomic_DNA"/>
</dbReference>
<name>A0AAV2MZB4_9HYME</name>
<comment type="caution">
    <text evidence="1">The sequence shown here is derived from an EMBL/GenBank/DDBJ whole genome shotgun (WGS) entry which is preliminary data.</text>
</comment>
<proteinExistence type="predicted"/>
<evidence type="ECO:0000313" key="1">
    <source>
        <dbReference type="EMBL" id="CAL1672236.1"/>
    </source>
</evidence>
<sequence>MQKDLVNKRLPLKQFLLMFTTDNNIFEMEQLASFDEDELSNNVQIANMEFFSDNLNETFETSKYCYFRYFLWI</sequence>
<keyword evidence="2" id="KW-1185">Reference proteome</keyword>
<protein>
    <submittedName>
        <fullName evidence="1">Uncharacterized protein</fullName>
    </submittedName>
</protein>
<dbReference type="AlphaFoldDB" id="A0AAV2MZB4"/>
<dbReference type="Proteomes" id="UP001497644">
    <property type="component" value="Unassembled WGS sequence"/>
</dbReference>
<gene>
    <name evidence="1" type="ORF">LPLAT_LOCUS6913</name>
</gene>
<reference evidence="1" key="1">
    <citation type="submission" date="2024-04" db="EMBL/GenBank/DDBJ databases">
        <authorList>
            <consortium name="Molecular Ecology Group"/>
        </authorList>
    </citation>
    <scope>NUCLEOTIDE SEQUENCE</scope>
</reference>
<accession>A0AAV2MZB4</accession>
<evidence type="ECO:0000313" key="2">
    <source>
        <dbReference type="Proteomes" id="UP001497644"/>
    </source>
</evidence>